<dbReference type="EMBL" id="KR053200">
    <property type="protein sequence ID" value="AKI28676.1"/>
    <property type="molecule type" value="Genomic_DNA"/>
</dbReference>
<reference evidence="2 3" key="1">
    <citation type="journal article" date="2015" name="PLoS ONE">
        <title>Lysis to Kill: Evaluation of the Lytic Abilities, and Genomics of Nine Bacteriophages Infective for Gordonia spp. and Their Potential Use in Activated Sludge Foam Biocontrol.</title>
        <authorList>
            <person name="Dyson Z.A."/>
            <person name="Tucci J."/>
            <person name="Seviour R.J."/>
            <person name="Petrovski S."/>
        </authorList>
    </citation>
    <scope>NUCLEOTIDE SEQUENCE [LARGE SCALE GENOMIC DNA]</scope>
</reference>
<evidence type="ECO:0008006" key="4">
    <source>
        <dbReference type="Google" id="ProtNLM"/>
    </source>
</evidence>
<dbReference type="GeneID" id="26516818"/>
<name>A0A0K0MWG3_9CAUD</name>
<dbReference type="OrthoDB" id="784at10239"/>
<keyword evidence="3" id="KW-1185">Reference proteome</keyword>
<sequence length="426" mass="44861">MTSPPGGGTPIVPDKGYTAQTIYQLQNVDPDALGAEANLDLWEMLENFRNKLLTDLLGGFASVPIAILDGIGDVISAITGILNGDFDDLHEWAQNVIDGFGNLLDALQGNYTGTDTFLLQIQTWAGDLFAWVQDVADFVQNLLDAILRGIRGIPVVGGAIADVISDLTGLNTKATNALSTANSAAADAAAAQVAINDLSADMAALQVTQVYESLSQHDIVSFPRYTLGLGADGTTGSAGSMSCADASHSHSSHSHSVGHEMPTANPGKGTVGYVPLFVNRFCRPRRLKLITGSTGWSIFTIDYWYVALCVYNPNTGNVEKVWDGGDQKGAITTAAKLHAFDMGTLNDIAPGTILFGAQLQNAGLIVNTRPIAALWQPGLQDPSAELLTASFYQLTGQSSIPSSVPLSSLTPNNDTLPWMGVGVDPV</sequence>
<dbReference type="KEGG" id="vg:26516818"/>
<evidence type="ECO:0000313" key="2">
    <source>
        <dbReference type="EMBL" id="AKI28676.1"/>
    </source>
</evidence>
<protein>
    <recommendedName>
        <fullName evidence="4">Minor tail protein</fullName>
    </recommendedName>
</protein>
<evidence type="ECO:0000313" key="3">
    <source>
        <dbReference type="Proteomes" id="UP000202434"/>
    </source>
</evidence>
<dbReference type="RefSeq" id="YP_009188402.1">
    <property type="nucleotide sequence ID" value="NC_028665.1"/>
</dbReference>
<accession>A0A0K0MWG3</accession>
<proteinExistence type="predicted"/>
<organism evidence="2 3">
    <name type="scientific">Gordonia phage GTE6</name>
    <dbReference type="NCBI Taxonomy" id="1647474"/>
    <lineage>
        <taxon>Viruses</taxon>
        <taxon>Duplodnaviria</taxon>
        <taxon>Heunggongvirae</taxon>
        <taxon>Uroviricota</taxon>
        <taxon>Caudoviricetes</taxon>
        <taxon>Stackebrandtviridae</taxon>
        <taxon>Schenleyvirinae</taxon>
        <taxon>Dexdertvirus</taxon>
        <taxon>Dexdertvirus GTE6</taxon>
    </lineage>
</organism>
<feature type="region of interest" description="Disordered" evidence="1">
    <location>
        <begin position="240"/>
        <end position="264"/>
    </location>
</feature>
<evidence type="ECO:0000256" key="1">
    <source>
        <dbReference type="SAM" id="MobiDB-lite"/>
    </source>
</evidence>
<gene>
    <name evidence="2" type="ORF">GTE6_34</name>
</gene>
<dbReference type="Proteomes" id="UP000202434">
    <property type="component" value="Segment"/>
</dbReference>